<name>A0A5B7IS28_PORTR</name>
<keyword evidence="3" id="KW-1185">Reference proteome</keyword>
<dbReference type="Proteomes" id="UP000324222">
    <property type="component" value="Unassembled WGS sequence"/>
</dbReference>
<reference evidence="2 3" key="1">
    <citation type="submission" date="2019-05" db="EMBL/GenBank/DDBJ databases">
        <title>Another draft genome of Portunus trituberculatus and its Hox gene families provides insights of decapod evolution.</title>
        <authorList>
            <person name="Jeong J.-H."/>
            <person name="Song I."/>
            <person name="Kim S."/>
            <person name="Choi T."/>
            <person name="Kim D."/>
            <person name="Ryu S."/>
            <person name="Kim W."/>
        </authorList>
    </citation>
    <scope>NUCLEOTIDE SEQUENCE [LARGE SCALE GENOMIC DNA]</scope>
    <source>
        <tissue evidence="2">Muscle</tissue>
    </source>
</reference>
<evidence type="ECO:0000313" key="3">
    <source>
        <dbReference type="Proteomes" id="UP000324222"/>
    </source>
</evidence>
<gene>
    <name evidence="2" type="ORF">E2C01_081498</name>
</gene>
<sequence length="154" mass="16465">MVRDECVAASHQGSVATEDGRRGRACSICICEGGLGRGTSCVDHEAPAGGWPLMTSSAPPRLCSSWESLTAAASGLRKLTAARGRFSCWRGGRDGMDTLRSARECGGSKRCLYTCLFASAKYGLRMRLQKREFSSGDGWAEEQQRKGASRAPAP</sequence>
<dbReference type="EMBL" id="VSRR010072147">
    <property type="protein sequence ID" value="MPC86662.1"/>
    <property type="molecule type" value="Genomic_DNA"/>
</dbReference>
<accession>A0A5B7IS28</accession>
<comment type="caution">
    <text evidence="2">The sequence shown here is derived from an EMBL/GenBank/DDBJ whole genome shotgun (WGS) entry which is preliminary data.</text>
</comment>
<evidence type="ECO:0000313" key="2">
    <source>
        <dbReference type="EMBL" id="MPC86662.1"/>
    </source>
</evidence>
<proteinExistence type="predicted"/>
<feature type="region of interest" description="Disordered" evidence="1">
    <location>
        <begin position="133"/>
        <end position="154"/>
    </location>
</feature>
<protein>
    <submittedName>
        <fullName evidence="2">Uncharacterized protein</fullName>
    </submittedName>
</protein>
<evidence type="ECO:0000256" key="1">
    <source>
        <dbReference type="SAM" id="MobiDB-lite"/>
    </source>
</evidence>
<dbReference type="AlphaFoldDB" id="A0A5B7IS28"/>
<organism evidence="2 3">
    <name type="scientific">Portunus trituberculatus</name>
    <name type="common">Swimming crab</name>
    <name type="synonym">Neptunus trituberculatus</name>
    <dbReference type="NCBI Taxonomy" id="210409"/>
    <lineage>
        <taxon>Eukaryota</taxon>
        <taxon>Metazoa</taxon>
        <taxon>Ecdysozoa</taxon>
        <taxon>Arthropoda</taxon>
        <taxon>Crustacea</taxon>
        <taxon>Multicrustacea</taxon>
        <taxon>Malacostraca</taxon>
        <taxon>Eumalacostraca</taxon>
        <taxon>Eucarida</taxon>
        <taxon>Decapoda</taxon>
        <taxon>Pleocyemata</taxon>
        <taxon>Brachyura</taxon>
        <taxon>Eubrachyura</taxon>
        <taxon>Portunoidea</taxon>
        <taxon>Portunidae</taxon>
        <taxon>Portuninae</taxon>
        <taxon>Portunus</taxon>
    </lineage>
</organism>